<accession>A0A2N8P7S9</accession>
<evidence type="ECO:0008006" key="5">
    <source>
        <dbReference type="Google" id="ProtNLM"/>
    </source>
</evidence>
<evidence type="ECO:0000256" key="1">
    <source>
        <dbReference type="SAM" id="MobiDB-lite"/>
    </source>
</evidence>
<evidence type="ECO:0000256" key="2">
    <source>
        <dbReference type="SAM" id="SignalP"/>
    </source>
</evidence>
<organism evidence="3 4">
    <name type="scientific">Streptomyces noursei</name>
    <name type="common">Streptomyces albulus</name>
    <dbReference type="NCBI Taxonomy" id="1971"/>
    <lineage>
        <taxon>Bacteria</taxon>
        <taxon>Bacillati</taxon>
        <taxon>Actinomycetota</taxon>
        <taxon>Actinomycetes</taxon>
        <taxon>Kitasatosporales</taxon>
        <taxon>Streptomycetaceae</taxon>
        <taxon>Streptomyces</taxon>
    </lineage>
</organism>
<feature type="compositionally biased region" description="Basic and acidic residues" evidence="1">
    <location>
        <begin position="109"/>
        <end position="130"/>
    </location>
</feature>
<dbReference type="AlphaFoldDB" id="A0A2N8P7S9"/>
<feature type="compositionally biased region" description="Low complexity" evidence="1">
    <location>
        <begin position="54"/>
        <end position="74"/>
    </location>
</feature>
<protein>
    <recommendedName>
        <fullName evidence="5">Lipoprotein</fullName>
    </recommendedName>
</protein>
<feature type="compositionally biased region" description="Gly residues" evidence="1">
    <location>
        <begin position="140"/>
        <end position="153"/>
    </location>
</feature>
<feature type="chain" id="PRO_5039355996" description="Lipoprotein" evidence="2">
    <location>
        <begin position="27"/>
        <end position="519"/>
    </location>
</feature>
<dbReference type="EMBL" id="LJSN01000003">
    <property type="protein sequence ID" value="PNE37081.1"/>
    <property type="molecule type" value="Genomic_DNA"/>
</dbReference>
<feature type="region of interest" description="Disordered" evidence="1">
    <location>
        <begin position="98"/>
        <end position="157"/>
    </location>
</feature>
<gene>
    <name evidence="3" type="ORF">AOB60_21990</name>
</gene>
<feature type="region of interest" description="Disordered" evidence="1">
    <location>
        <begin position="27"/>
        <end position="81"/>
    </location>
</feature>
<dbReference type="PROSITE" id="PS51257">
    <property type="entry name" value="PROKAR_LIPOPROTEIN"/>
    <property type="match status" value="1"/>
</dbReference>
<dbReference type="Proteomes" id="UP000236047">
    <property type="component" value="Unassembled WGS sequence"/>
</dbReference>
<name>A0A2N8P7S9_STRNR</name>
<keyword evidence="2" id="KW-0732">Signal</keyword>
<keyword evidence="4" id="KW-1185">Reference proteome</keyword>
<feature type="signal peptide" evidence="2">
    <location>
        <begin position="1"/>
        <end position="26"/>
    </location>
</feature>
<proteinExistence type="predicted"/>
<reference evidence="4" key="1">
    <citation type="submission" date="2015-09" db="EMBL/GenBank/DDBJ databases">
        <authorList>
            <person name="Graham D.E."/>
            <person name="Mahan K.M."/>
            <person name="Klingeman D.M."/>
            <person name="Fida T."/>
            <person name="Giannone R.J."/>
            <person name="Hettich R.L."/>
            <person name="Parry R.J."/>
            <person name="Spain J.C."/>
        </authorList>
    </citation>
    <scope>NUCLEOTIDE SEQUENCE [LARGE SCALE GENOMIC DNA]</scope>
    <source>
        <strain evidence="4">JCM 4701</strain>
    </source>
</reference>
<comment type="caution">
    <text evidence="3">The sequence shown here is derived from an EMBL/GenBank/DDBJ whole genome shotgun (WGS) entry which is preliminary data.</text>
</comment>
<sequence length="519" mass="51519">MRHPLRYAVLPALTAASLLVVTGCAAGPSSGTSAAGKSGADESMSNVKDTGADAPLAVAPAPTGAGTPSAVATPSAGHRPAAKSALRIVEFDGRSGRAVLAGPTAGTPSKDKNGKDDHAHKEGRTDKGGHGDSGNEGDKGGSGGQGHDGGKGSTGKRPAAVAVGDVFASAPAPGAPHGTLAKVTEVVGTTPRGTEVKTAPATLGALLGGSTAQGRVPVDPATVKVEPLAPKVAVSWAKTGSLHFGPEGAQLPLGSLRVDVNAALPTLKTRAGSVDASASGFVQLAPQVEFSYDGKGNTTGTPGTASVSLAGDWSSQWELKGQVAASTSDGAPLRVPFAKLHADPVIQVGVVPVVVNLDLTCYLQVDADGKVSVDVKQDVKGDFRVGGSYSRAKGWTPIARADLSGTPVTATATAAGRVKATLGAEASVGLYGSVGITGTLAPYLRAEVDGTATGASNGTGALVGKWAAYGGVDLSGALRAHLDIFGTPVFERSIPLGPLNHEWRLAGGEGAVRTPAKRP</sequence>
<evidence type="ECO:0000313" key="3">
    <source>
        <dbReference type="EMBL" id="PNE37081.1"/>
    </source>
</evidence>
<feature type="compositionally biased region" description="Low complexity" evidence="1">
    <location>
        <begin position="27"/>
        <end position="38"/>
    </location>
</feature>
<evidence type="ECO:0000313" key="4">
    <source>
        <dbReference type="Proteomes" id="UP000236047"/>
    </source>
</evidence>